<accession>A0A4R8PS58</accession>
<feature type="transmembrane region" description="Helical" evidence="1">
    <location>
        <begin position="226"/>
        <end position="248"/>
    </location>
</feature>
<reference evidence="2 3" key="1">
    <citation type="submission" date="2018-11" db="EMBL/GenBank/DDBJ databases">
        <title>Genome sequence and assembly of Colletotrichum spinosum.</title>
        <authorList>
            <person name="Gan P."/>
            <person name="Shirasu K."/>
        </authorList>
    </citation>
    <scope>NUCLEOTIDE SEQUENCE [LARGE SCALE GENOMIC DNA]</scope>
    <source>
        <strain evidence="2 3">CBS 515.97</strain>
    </source>
</reference>
<keyword evidence="1" id="KW-0472">Membrane</keyword>
<dbReference type="PANTHER" id="PTHR34414:SF1">
    <property type="entry name" value="SUBTILISIN-LIKE SERINE PROTEASE"/>
    <property type="match status" value="1"/>
</dbReference>
<dbReference type="Proteomes" id="UP000295083">
    <property type="component" value="Unassembled WGS sequence"/>
</dbReference>
<evidence type="ECO:0000256" key="1">
    <source>
        <dbReference type="SAM" id="Phobius"/>
    </source>
</evidence>
<dbReference type="AlphaFoldDB" id="A0A4R8PS58"/>
<proteinExistence type="predicted"/>
<evidence type="ECO:0000313" key="2">
    <source>
        <dbReference type="EMBL" id="TDZ14044.1"/>
    </source>
</evidence>
<dbReference type="InterPro" id="IPR046536">
    <property type="entry name" value="DUF6601"/>
</dbReference>
<comment type="caution">
    <text evidence="2">The sequence shown here is derived from an EMBL/GenBank/DDBJ whole genome shotgun (WGS) entry which is preliminary data.</text>
</comment>
<name>A0A4R8PS58_9PEZI</name>
<keyword evidence="1" id="KW-1133">Transmembrane helix</keyword>
<feature type="transmembrane region" description="Helical" evidence="1">
    <location>
        <begin position="260"/>
        <end position="293"/>
    </location>
</feature>
<evidence type="ECO:0000313" key="3">
    <source>
        <dbReference type="Proteomes" id="UP000295083"/>
    </source>
</evidence>
<keyword evidence="1" id="KW-0812">Transmembrane</keyword>
<dbReference type="PANTHER" id="PTHR34414">
    <property type="entry name" value="HET DOMAIN-CONTAINING PROTEIN-RELATED"/>
    <property type="match status" value="1"/>
</dbReference>
<gene>
    <name evidence="2" type="ORF">C8035_v003003</name>
</gene>
<protein>
    <submittedName>
        <fullName evidence="2">Uncharacterized protein</fullName>
    </submittedName>
</protein>
<organism evidence="2 3">
    <name type="scientific">Colletotrichum spinosum</name>
    <dbReference type="NCBI Taxonomy" id="1347390"/>
    <lineage>
        <taxon>Eukaryota</taxon>
        <taxon>Fungi</taxon>
        <taxon>Dikarya</taxon>
        <taxon>Ascomycota</taxon>
        <taxon>Pezizomycotina</taxon>
        <taxon>Sordariomycetes</taxon>
        <taxon>Hypocreomycetidae</taxon>
        <taxon>Glomerellales</taxon>
        <taxon>Glomerellaceae</taxon>
        <taxon>Colletotrichum</taxon>
        <taxon>Colletotrichum orbiculare species complex</taxon>
    </lineage>
</organism>
<sequence>MEPPFTSATQLSPGTFSKRMFGWPRTISRDSPDILDVLEREHISRDLDRVADKLWWMSTQDSRNISPLHRQAVKRRAIIVTEDPKLHLVWIQDRIFIKPLPVYITSYSFWKDHLCASEDPEVHQRRTRLRKAIVGYLRTYSYLIRYESDFRIAKDPALQLIPADATWNQFCDFAEDLASITDKDVSTRYTYGEIRLTRLNFYAPILLRKSHFQRIEYQSGSYFARFYGPILFIIGITSIILSGLQVAVAVDEGDLGSKSWVLAGVAMWFSVVVILIFCILLFYLCGLLVYKVVKEWKYAIRDRLRLMEEGRVKPE</sequence>
<keyword evidence="3" id="KW-1185">Reference proteome</keyword>
<dbReference type="EMBL" id="QAPG01010709">
    <property type="protein sequence ID" value="TDZ14044.1"/>
    <property type="molecule type" value="Genomic_DNA"/>
</dbReference>
<dbReference type="Pfam" id="PF20246">
    <property type="entry name" value="DUF6601"/>
    <property type="match status" value="1"/>
</dbReference>